<dbReference type="Pfam" id="PF00122">
    <property type="entry name" value="E1-E2_ATPase"/>
    <property type="match status" value="1"/>
</dbReference>
<keyword evidence="6" id="KW-0460">Magnesium</keyword>
<evidence type="ECO:0000256" key="2">
    <source>
        <dbReference type="ARBA" id="ARBA00005675"/>
    </source>
</evidence>
<proteinExistence type="inferred from homology"/>
<evidence type="ECO:0000256" key="5">
    <source>
        <dbReference type="ARBA" id="ARBA00022840"/>
    </source>
</evidence>
<keyword evidence="7" id="KW-1278">Translocase</keyword>
<evidence type="ECO:0000256" key="4">
    <source>
        <dbReference type="ARBA" id="ARBA00022741"/>
    </source>
</evidence>
<dbReference type="GO" id="GO:0005524">
    <property type="term" value="F:ATP binding"/>
    <property type="evidence" value="ECO:0007669"/>
    <property type="project" value="UniProtKB-KW"/>
</dbReference>
<comment type="catalytic activity">
    <reaction evidence="10">
        <text>Ca(2+)(in) + ATP + H2O = Ca(2+)(out) + ADP + phosphate + H(+)</text>
        <dbReference type="Rhea" id="RHEA:18105"/>
        <dbReference type="ChEBI" id="CHEBI:15377"/>
        <dbReference type="ChEBI" id="CHEBI:15378"/>
        <dbReference type="ChEBI" id="CHEBI:29108"/>
        <dbReference type="ChEBI" id="CHEBI:30616"/>
        <dbReference type="ChEBI" id="CHEBI:43474"/>
        <dbReference type="ChEBI" id="CHEBI:456216"/>
        <dbReference type="EC" id="7.2.2.10"/>
    </reaction>
</comment>
<dbReference type="GO" id="GO:1902600">
    <property type="term" value="P:proton transmembrane transport"/>
    <property type="evidence" value="ECO:0007669"/>
    <property type="project" value="TreeGrafter"/>
</dbReference>
<feature type="transmembrane region" description="Helical" evidence="11">
    <location>
        <begin position="43"/>
        <end position="59"/>
    </location>
</feature>
<dbReference type="EMBL" id="DXES01000033">
    <property type="protein sequence ID" value="HIX64901.1"/>
    <property type="molecule type" value="Genomic_DNA"/>
</dbReference>
<dbReference type="InterPro" id="IPR059000">
    <property type="entry name" value="ATPase_P-type_domA"/>
</dbReference>
<dbReference type="InterPro" id="IPR023214">
    <property type="entry name" value="HAD_sf"/>
</dbReference>
<reference evidence="13" key="1">
    <citation type="journal article" date="2021" name="PeerJ">
        <title>Extensive microbial diversity within the chicken gut microbiome revealed by metagenomics and culture.</title>
        <authorList>
            <person name="Gilroy R."/>
            <person name="Ravi A."/>
            <person name="Getino M."/>
            <person name="Pursley I."/>
            <person name="Horton D.L."/>
            <person name="Alikhan N.F."/>
            <person name="Baker D."/>
            <person name="Gharbi K."/>
            <person name="Hall N."/>
            <person name="Watson M."/>
            <person name="Adriaenssens E.M."/>
            <person name="Foster-Nyarko E."/>
            <person name="Jarju S."/>
            <person name="Secka A."/>
            <person name="Antonio M."/>
            <person name="Oren A."/>
            <person name="Chaudhuri R.R."/>
            <person name="La Ragione R."/>
            <person name="Hildebrand F."/>
            <person name="Pallen M.J."/>
        </authorList>
    </citation>
    <scope>NUCLEOTIDE SEQUENCE</scope>
    <source>
        <strain evidence="13">CHK188-5543</strain>
    </source>
</reference>
<dbReference type="SUPFAM" id="SSF81653">
    <property type="entry name" value="Calcium ATPase, transduction domain A"/>
    <property type="match status" value="1"/>
</dbReference>
<dbReference type="PRINTS" id="PR00119">
    <property type="entry name" value="CATATPASE"/>
</dbReference>
<dbReference type="GO" id="GO:0006883">
    <property type="term" value="P:intracellular sodium ion homeostasis"/>
    <property type="evidence" value="ECO:0007669"/>
    <property type="project" value="TreeGrafter"/>
</dbReference>
<dbReference type="InterPro" id="IPR023298">
    <property type="entry name" value="ATPase_P-typ_TM_dom_sf"/>
</dbReference>
<feature type="transmembrane region" description="Helical" evidence="11">
    <location>
        <begin position="65"/>
        <end position="83"/>
    </location>
</feature>
<keyword evidence="4" id="KW-0547">Nucleotide-binding</keyword>
<dbReference type="PROSITE" id="PS00154">
    <property type="entry name" value="ATPASE_E1_E2"/>
    <property type="match status" value="1"/>
</dbReference>
<dbReference type="InterPro" id="IPR006068">
    <property type="entry name" value="ATPase_P-typ_cation-transptr_C"/>
</dbReference>
<dbReference type="Gene3D" id="3.40.1110.10">
    <property type="entry name" value="Calcium-transporting ATPase, cytoplasmic domain N"/>
    <property type="match status" value="1"/>
</dbReference>
<dbReference type="InterPro" id="IPR050510">
    <property type="entry name" value="Cation_transp_ATPase_P-type"/>
</dbReference>
<name>A0A9D2B6K4_9FIRM</name>
<feature type="transmembrane region" description="Helical" evidence="11">
    <location>
        <begin position="736"/>
        <end position="760"/>
    </location>
</feature>
<dbReference type="InterPro" id="IPR008250">
    <property type="entry name" value="ATPase_P-typ_transduc_dom_A_sf"/>
</dbReference>
<evidence type="ECO:0000256" key="10">
    <source>
        <dbReference type="ARBA" id="ARBA00048694"/>
    </source>
</evidence>
<dbReference type="SUPFAM" id="SSF81660">
    <property type="entry name" value="Metal cation-transporting ATPase, ATP-binding domain N"/>
    <property type="match status" value="1"/>
</dbReference>
<dbReference type="InterPro" id="IPR036412">
    <property type="entry name" value="HAD-like_sf"/>
</dbReference>
<dbReference type="Pfam" id="PF13246">
    <property type="entry name" value="Cation_ATPase"/>
    <property type="match status" value="1"/>
</dbReference>
<evidence type="ECO:0000256" key="9">
    <source>
        <dbReference type="ARBA" id="ARBA00023136"/>
    </source>
</evidence>
<comment type="similarity">
    <text evidence="2">Belongs to the cation transport ATPase (P-type) (TC 3.A.3) family. Type IIA subfamily.</text>
</comment>
<dbReference type="SUPFAM" id="SSF81665">
    <property type="entry name" value="Calcium ATPase, transmembrane domain M"/>
    <property type="match status" value="1"/>
</dbReference>
<dbReference type="InterPro" id="IPR023299">
    <property type="entry name" value="ATPase_P-typ_cyto_dom_N"/>
</dbReference>
<sequence>MEKLQGLTQRQAQELLKEYGENVIRSSAKAGALRLFAGQFKDAMVLILLAATALSALLGEINEAFTIIVIVLLNALLGFLQEFRTERTLEKLGELAAPTASVIREGQLATIPAAQVVPGDLFCLKAGDRVPADGLVVEAQELGCDESMLSGESIPVEKRPCPGLAEPPKAGQVYMGTMATRGRAVCRARATGANTEMGRIADLLGGIEAQPTPLQKRLAHMSRAIGIGCLLICLVVAAAGILRGEDPFSMVLVGISLAVAAIPEGLPAVVTIALALSVGRMVRRGALIRRLHAVETLGCANVICSDKTGTLTENRMTVRAVRTPGLSLEVGGGGTEAHGQFTLEGKPVRPASYPDLALLLDIAVLCSNAAISPIGQDGAQLRLEGEPTEAALLVLAAKAGIWRSARPYRPGKEVPFDSTRKMMSLGVRREDGQAFLFCKGAPDLLLDRCTHYLENGHTRPLSPAMRKKILQWNDQMAAQALRVLGFAFRKAGSEGDVAEQNLVFVGLAGMIDPPRPEVLEAVRKCRQAGIRPVMITGDHAITARAIAGDLGICPPQGRVVTGKELDAMSDDRLARQIAEIPVFARVTPAHKLRIVRALKRQGNVVAMTGDGVNDAPAVKEADIGVAMGITGTDVTKEASSVVLMDDNFATLVAAVEEGRVIYQNIRKFIRYLFSCNIGEVVTMFFAMLMGMPVPLLPIQILLVNLATDGLPAIALGLEPAEEDVMRQKPRRAEESVFSNGLAFTIAIRGLLIGLCTLGAFVSLYRSSQGDVALARTGALSALVLMQLIHVFECKSETKGLFSIPFFNNWKLIGATAISVGLLCLAVWHPAVSALFQTSPLTLSQLRTVLCYCLAVPLVSGVLLALRRRGRLRPQPSAQEALSAPH</sequence>
<dbReference type="SFLD" id="SFLDG00002">
    <property type="entry name" value="C1.7:_P-type_atpase_like"/>
    <property type="match status" value="1"/>
</dbReference>
<dbReference type="GO" id="GO:0005886">
    <property type="term" value="C:plasma membrane"/>
    <property type="evidence" value="ECO:0007669"/>
    <property type="project" value="TreeGrafter"/>
</dbReference>
<dbReference type="PRINTS" id="PR00120">
    <property type="entry name" value="HATPASE"/>
</dbReference>
<evidence type="ECO:0000256" key="3">
    <source>
        <dbReference type="ARBA" id="ARBA00022692"/>
    </source>
</evidence>
<feature type="domain" description="Cation-transporting P-type ATPase N-terminal" evidence="12">
    <location>
        <begin position="4"/>
        <end position="60"/>
    </location>
</feature>
<dbReference type="InterPro" id="IPR018303">
    <property type="entry name" value="ATPase_P-typ_P_site"/>
</dbReference>
<comment type="caution">
    <text evidence="13">The sequence shown here is derived from an EMBL/GenBank/DDBJ whole genome shotgun (WGS) entry which is preliminary data.</text>
</comment>
<dbReference type="GO" id="GO:0036376">
    <property type="term" value="P:sodium ion export across plasma membrane"/>
    <property type="evidence" value="ECO:0007669"/>
    <property type="project" value="TreeGrafter"/>
</dbReference>
<evidence type="ECO:0000313" key="13">
    <source>
        <dbReference type="EMBL" id="HIX64901.1"/>
    </source>
</evidence>
<dbReference type="AlphaFoldDB" id="A0A9D2B6K4"/>
<dbReference type="Gene3D" id="3.40.50.1000">
    <property type="entry name" value="HAD superfamily/HAD-like"/>
    <property type="match status" value="1"/>
</dbReference>
<keyword evidence="8 11" id="KW-1133">Transmembrane helix</keyword>
<dbReference type="Pfam" id="PF00689">
    <property type="entry name" value="Cation_ATPase_C"/>
    <property type="match status" value="1"/>
</dbReference>
<dbReference type="Proteomes" id="UP000886800">
    <property type="component" value="Unassembled WGS sequence"/>
</dbReference>
<dbReference type="Gene3D" id="1.20.1110.10">
    <property type="entry name" value="Calcium-transporting ATPase, transmembrane domain"/>
    <property type="match status" value="1"/>
</dbReference>
<feature type="transmembrane region" description="Helical" evidence="11">
    <location>
        <begin position="843"/>
        <end position="865"/>
    </location>
</feature>
<dbReference type="InterPro" id="IPR044492">
    <property type="entry name" value="P_typ_ATPase_HD_dom"/>
</dbReference>
<feature type="transmembrane region" description="Helical" evidence="11">
    <location>
        <begin position="248"/>
        <end position="276"/>
    </location>
</feature>
<dbReference type="NCBIfam" id="TIGR01494">
    <property type="entry name" value="ATPase_P-type"/>
    <property type="match status" value="2"/>
</dbReference>
<dbReference type="GO" id="GO:0005391">
    <property type="term" value="F:P-type sodium:potassium-exchanging transporter activity"/>
    <property type="evidence" value="ECO:0007669"/>
    <property type="project" value="TreeGrafter"/>
</dbReference>
<evidence type="ECO:0000259" key="12">
    <source>
        <dbReference type="SMART" id="SM00831"/>
    </source>
</evidence>
<dbReference type="GO" id="GO:0005388">
    <property type="term" value="F:P-type calcium transporter activity"/>
    <property type="evidence" value="ECO:0007669"/>
    <property type="project" value="UniProtKB-EC"/>
</dbReference>
<dbReference type="Gene3D" id="2.70.150.10">
    <property type="entry name" value="Calcium-transporting ATPase, cytoplasmic transduction domain A"/>
    <property type="match status" value="1"/>
</dbReference>
<dbReference type="FunFam" id="3.40.50.1000:FF:000001">
    <property type="entry name" value="Phospholipid-transporting ATPase IC"/>
    <property type="match status" value="1"/>
</dbReference>
<dbReference type="FunFam" id="1.20.1110.10:FF:000065">
    <property type="entry name" value="Sarcoplasmic/endoplasmic reticulum calcium ATPase 1"/>
    <property type="match status" value="1"/>
</dbReference>
<dbReference type="SMART" id="SM00831">
    <property type="entry name" value="Cation_ATPase_N"/>
    <property type="match status" value="1"/>
</dbReference>
<evidence type="ECO:0000256" key="8">
    <source>
        <dbReference type="ARBA" id="ARBA00022989"/>
    </source>
</evidence>
<keyword evidence="9 11" id="KW-0472">Membrane</keyword>
<evidence type="ECO:0000256" key="11">
    <source>
        <dbReference type="SAM" id="Phobius"/>
    </source>
</evidence>
<evidence type="ECO:0000256" key="6">
    <source>
        <dbReference type="ARBA" id="ARBA00022842"/>
    </source>
</evidence>
<feature type="transmembrane region" description="Helical" evidence="11">
    <location>
        <begin position="811"/>
        <end position="831"/>
    </location>
</feature>
<dbReference type="SFLD" id="SFLDS00003">
    <property type="entry name" value="Haloacid_Dehalogenase"/>
    <property type="match status" value="1"/>
</dbReference>
<dbReference type="GO" id="GO:1990573">
    <property type="term" value="P:potassium ion import across plasma membrane"/>
    <property type="evidence" value="ECO:0007669"/>
    <property type="project" value="TreeGrafter"/>
</dbReference>
<evidence type="ECO:0000256" key="1">
    <source>
        <dbReference type="ARBA" id="ARBA00004141"/>
    </source>
</evidence>
<organism evidence="13 14">
    <name type="scientific">Candidatus Anaerotruncus excrementipullorum</name>
    <dbReference type="NCBI Taxonomy" id="2838465"/>
    <lineage>
        <taxon>Bacteria</taxon>
        <taxon>Bacillati</taxon>
        <taxon>Bacillota</taxon>
        <taxon>Clostridia</taxon>
        <taxon>Eubacteriales</taxon>
        <taxon>Oscillospiraceae</taxon>
        <taxon>Anaerotruncus</taxon>
    </lineage>
</organism>
<reference evidence="13" key="2">
    <citation type="submission" date="2021-04" db="EMBL/GenBank/DDBJ databases">
        <authorList>
            <person name="Gilroy R."/>
        </authorList>
    </citation>
    <scope>NUCLEOTIDE SEQUENCE</scope>
    <source>
        <strain evidence="13">CHK188-5543</strain>
    </source>
</reference>
<dbReference type="PANTHER" id="PTHR43294">
    <property type="entry name" value="SODIUM/POTASSIUM-TRANSPORTING ATPASE SUBUNIT ALPHA"/>
    <property type="match status" value="1"/>
</dbReference>
<dbReference type="GO" id="GO:0016887">
    <property type="term" value="F:ATP hydrolysis activity"/>
    <property type="evidence" value="ECO:0007669"/>
    <property type="project" value="InterPro"/>
</dbReference>
<dbReference type="GO" id="GO:0030007">
    <property type="term" value="P:intracellular potassium ion homeostasis"/>
    <property type="evidence" value="ECO:0007669"/>
    <property type="project" value="TreeGrafter"/>
</dbReference>
<dbReference type="SFLD" id="SFLDF00027">
    <property type="entry name" value="p-type_atpase"/>
    <property type="match status" value="1"/>
</dbReference>
<dbReference type="Pfam" id="PF00690">
    <property type="entry name" value="Cation_ATPase_N"/>
    <property type="match status" value="1"/>
</dbReference>
<dbReference type="PANTHER" id="PTHR43294:SF20">
    <property type="entry name" value="P-TYPE ATPASE"/>
    <property type="match status" value="1"/>
</dbReference>
<accession>A0A9D2B6K4</accession>
<gene>
    <name evidence="13" type="ORF">H9736_01490</name>
</gene>
<feature type="transmembrane region" description="Helical" evidence="11">
    <location>
        <begin position="224"/>
        <end position="242"/>
    </location>
</feature>
<protein>
    <submittedName>
        <fullName evidence="13">Cation-translocating P-type ATPase</fullName>
    </submittedName>
</protein>
<dbReference type="SUPFAM" id="SSF56784">
    <property type="entry name" value="HAD-like"/>
    <property type="match status" value="1"/>
</dbReference>
<dbReference type="FunFam" id="3.40.50.1000:FF:000028">
    <property type="entry name" value="Calcium-transporting P-type ATPase, putative"/>
    <property type="match status" value="1"/>
</dbReference>
<feature type="transmembrane region" description="Helical" evidence="11">
    <location>
        <begin position="695"/>
        <end position="715"/>
    </location>
</feature>
<dbReference type="InterPro" id="IPR004014">
    <property type="entry name" value="ATPase_P-typ_cation-transptr_N"/>
</dbReference>
<keyword evidence="3 11" id="KW-0812">Transmembrane</keyword>
<feature type="transmembrane region" description="Helical" evidence="11">
    <location>
        <begin position="668"/>
        <end position="689"/>
    </location>
</feature>
<evidence type="ECO:0000313" key="14">
    <source>
        <dbReference type="Proteomes" id="UP000886800"/>
    </source>
</evidence>
<keyword evidence="5" id="KW-0067">ATP-binding</keyword>
<evidence type="ECO:0000256" key="7">
    <source>
        <dbReference type="ARBA" id="ARBA00022967"/>
    </source>
</evidence>
<feature type="transmembrane region" description="Helical" evidence="11">
    <location>
        <begin position="772"/>
        <end position="791"/>
    </location>
</feature>
<dbReference type="InterPro" id="IPR001757">
    <property type="entry name" value="P_typ_ATPase"/>
</dbReference>
<comment type="subcellular location">
    <subcellularLocation>
        <location evidence="1">Membrane</location>
        <topology evidence="1">Multi-pass membrane protein</topology>
    </subcellularLocation>
</comment>